<dbReference type="InterPro" id="IPR019079">
    <property type="entry name" value="Capsule_synth_CapA"/>
</dbReference>
<dbReference type="AlphaFoldDB" id="A0A5B1M6Y5"/>
<evidence type="ECO:0000313" key="5">
    <source>
        <dbReference type="EMBL" id="KAA1427597.1"/>
    </source>
</evidence>
<feature type="region of interest" description="Disordered" evidence="2">
    <location>
        <begin position="33"/>
        <end position="54"/>
    </location>
</feature>
<dbReference type="EMBL" id="VUJW01000003">
    <property type="protein sequence ID" value="KAA1427597.1"/>
    <property type="molecule type" value="Genomic_DNA"/>
</dbReference>
<evidence type="ECO:0000313" key="6">
    <source>
        <dbReference type="Proteomes" id="UP000324351"/>
    </source>
</evidence>
<name>A0A5B1M6Y5_9ACTN</name>
<dbReference type="RefSeq" id="WP_149749961.1">
    <property type="nucleotide sequence ID" value="NZ_VUJW01000003.1"/>
</dbReference>
<comment type="similarity">
    <text evidence="1">Belongs to the CapA family.</text>
</comment>
<dbReference type="SUPFAM" id="SSF56300">
    <property type="entry name" value="Metallo-dependent phosphatases"/>
    <property type="match status" value="1"/>
</dbReference>
<dbReference type="Pfam" id="PF09587">
    <property type="entry name" value="PGA_cap"/>
    <property type="match status" value="1"/>
</dbReference>
<proteinExistence type="inferred from homology"/>
<organism evidence="5 6">
    <name type="scientific">Nocardioides antri</name>
    <dbReference type="NCBI Taxonomy" id="2607659"/>
    <lineage>
        <taxon>Bacteria</taxon>
        <taxon>Bacillati</taxon>
        <taxon>Actinomycetota</taxon>
        <taxon>Actinomycetes</taxon>
        <taxon>Propionibacteriales</taxon>
        <taxon>Nocardioidaceae</taxon>
        <taxon>Nocardioides</taxon>
    </lineage>
</organism>
<dbReference type="Proteomes" id="UP000324351">
    <property type="component" value="Unassembled WGS sequence"/>
</dbReference>
<gene>
    <name evidence="5" type="ORF">F0U47_09100</name>
</gene>
<feature type="chain" id="PRO_5023026755" evidence="3">
    <location>
        <begin position="25"/>
        <end position="448"/>
    </location>
</feature>
<dbReference type="CDD" id="cd07381">
    <property type="entry name" value="MPP_CapA"/>
    <property type="match status" value="1"/>
</dbReference>
<evidence type="ECO:0000256" key="2">
    <source>
        <dbReference type="SAM" id="MobiDB-lite"/>
    </source>
</evidence>
<feature type="compositionally biased region" description="Low complexity" evidence="2">
    <location>
        <begin position="33"/>
        <end position="50"/>
    </location>
</feature>
<dbReference type="InterPro" id="IPR029052">
    <property type="entry name" value="Metallo-depent_PP-like"/>
</dbReference>
<comment type="caution">
    <text evidence="5">The sequence shown here is derived from an EMBL/GenBank/DDBJ whole genome shotgun (WGS) entry which is preliminary data.</text>
</comment>
<reference evidence="5 6" key="1">
    <citation type="submission" date="2019-09" db="EMBL/GenBank/DDBJ databases">
        <title>Nocardioides panacisoli sp. nov., isolated from the soil of a ginseng field.</title>
        <authorList>
            <person name="Cho C."/>
        </authorList>
    </citation>
    <scope>NUCLEOTIDE SEQUENCE [LARGE SCALE GENOMIC DNA]</scope>
    <source>
        <strain evidence="5 6">BN140041</strain>
    </source>
</reference>
<feature type="signal peptide" evidence="3">
    <location>
        <begin position="1"/>
        <end position="24"/>
    </location>
</feature>
<sequence>MARGRYYVRSLVAALLLGVPAMLAACVEDVDPVQGGSSPSAGSPVPTGTSAPPPAELVVVGHAARPQLRLSRQESDRLLAGATDTWRGLRVVRGEDAAAERSVRAVERDPRTIAVVPIEAVGPTVVAAAVAGVDPVVDHVDATHVTVAGDLMLVRGVPDAAAALAPLTPLLRRADLTVGNLESTLSTAGSPTQGDDSFGGDRSLVRVLGRAGFDAVSLANNHVGDYGPRALVETVDLLAAGPVEPFGAGATLRQASRPVVLDAGGTRFAFVGFNAIGETPAATAGTPGALSVRMPPRTGPFVPADLDRVARIVARADRLADAVVVLPHWGTQYTHTPEPIQRRVARDLVSAGADLVVGGHPHWVQGIDVVDGVPVLHSLGNFVFDMDFMQETLEGVVLETTWWEGELKALRLVPYAMDPVDFAPRRVTGDRAADILGDVRDASTGPYR</sequence>
<dbReference type="SMART" id="SM00854">
    <property type="entry name" value="PGA_cap"/>
    <property type="match status" value="1"/>
</dbReference>
<protein>
    <submittedName>
        <fullName evidence="5">CapA family protein</fullName>
    </submittedName>
</protein>
<dbReference type="InterPro" id="IPR052169">
    <property type="entry name" value="CW_Biosynth-Accessory"/>
</dbReference>
<keyword evidence="3" id="KW-0732">Signal</keyword>
<reference evidence="5 6" key="2">
    <citation type="submission" date="2019-09" db="EMBL/GenBank/DDBJ databases">
        <authorList>
            <person name="Jin C."/>
        </authorList>
    </citation>
    <scope>NUCLEOTIDE SEQUENCE [LARGE SCALE GENOMIC DNA]</scope>
    <source>
        <strain evidence="5 6">BN140041</strain>
    </source>
</reference>
<dbReference type="PROSITE" id="PS51257">
    <property type="entry name" value="PROKAR_LIPOPROTEIN"/>
    <property type="match status" value="1"/>
</dbReference>
<evidence type="ECO:0000256" key="3">
    <source>
        <dbReference type="SAM" id="SignalP"/>
    </source>
</evidence>
<feature type="domain" description="Capsule synthesis protein CapA" evidence="4">
    <location>
        <begin position="144"/>
        <end position="386"/>
    </location>
</feature>
<keyword evidence="6" id="KW-1185">Reference proteome</keyword>
<dbReference type="PANTHER" id="PTHR33393:SF13">
    <property type="entry name" value="PGA BIOSYNTHESIS PROTEIN CAPA"/>
    <property type="match status" value="1"/>
</dbReference>
<evidence type="ECO:0000259" key="4">
    <source>
        <dbReference type="SMART" id="SM00854"/>
    </source>
</evidence>
<dbReference type="Gene3D" id="3.60.21.10">
    <property type="match status" value="1"/>
</dbReference>
<dbReference type="PANTHER" id="PTHR33393">
    <property type="entry name" value="POLYGLUTAMINE SYNTHESIS ACCESSORY PROTEIN RV0574C-RELATED"/>
    <property type="match status" value="1"/>
</dbReference>
<evidence type="ECO:0000256" key="1">
    <source>
        <dbReference type="ARBA" id="ARBA00005662"/>
    </source>
</evidence>
<accession>A0A5B1M6Y5</accession>